<dbReference type="InterPro" id="IPR036397">
    <property type="entry name" value="RNaseH_sf"/>
</dbReference>
<dbReference type="GO" id="GO:0005840">
    <property type="term" value="C:ribosome"/>
    <property type="evidence" value="ECO:0007669"/>
    <property type="project" value="UniProtKB-KW"/>
</dbReference>
<dbReference type="Pfam" id="PF04833">
    <property type="entry name" value="COBRA"/>
    <property type="match status" value="1"/>
</dbReference>
<keyword evidence="4" id="KW-0336">GPI-anchor</keyword>
<keyword evidence="9" id="KW-0449">Lipoprotein</keyword>
<keyword evidence="7" id="KW-0325">Glycoprotein</keyword>
<dbReference type="InterPro" id="IPR002156">
    <property type="entry name" value="RNaseH_domain"/>
</dbReference>
<feature type="domain" description="Large ribosomal subunit protein uL2 C-terminal" evidence="11">
    <location>
        <begin position="284"/>
        <end position="418"/>
    </location>
</feature>
<dbReference type="Pfam" id="PF13456">
    <property type="entry name" value="RVT_3"/>
    <property type="match status" value="1"/>
</dbReference>
<dbReference type="EMBL" id="OIVN01003846">
    <property type="protein sequence ID" value="SPD13912.1"/>
    <property type="molecule type" value="Genomic_DNA"/>
</dbReference>
<evidence type="ECO:0000256" key="1">
    <source>
        <dbReference type="ARBA" id="ARBA00004609"/>
    </source>
</evidence>
<dbReference type="InterPro" id="IPR056900">
    <property type="entry name" value="COB_C"/>
</dbReference>
<dbReference type="AlphaFoldDB" id="A0A2N9HNS6"/>
<evidence type="ECO:0000313" key="12">
    <source>
        <dbReference type="EMBL" id="SPD13912.1"/>
    </source>
</evidence>
<dbReference type="Gene3D" id="4.10.950.10">
    <property type="entry name" value="Ribosomal protein L2, domain 3"/>
    <property type="match status" value="1"/>
</dbReference>
<dbReference type="InterPro" id="IPR022671">
    <property type="entry name" value="Ribosomal_uL2_CS"/>
</dbReference>
<evidence type="ECO:0000256" key="8">
    <source>
        <dbReference type="ARBA" id="ARBA00023274"/>
    </source>
</evidence>
<dbReference type="GO" id="GO:1990904">
    <property type="term" value="C:ribonucleoprotein complex"/>
    <property type="evidence" value="ECO:0007669"/>
    <property type="project" value="UniProtKB-KW"/>
</dbReference>
<dbReference type="SMART" id="SM01382">
    <property type="entry name" value="Ribosomal_L2_C"/>
    <property type="match status" value="1"/>
</dbReference>
<dbReference type="PANTHER" id="PTHR31673">
    <property type="entry name" value="PROTEIN COBRA"/>
    <property type="match status" value="1"/>
</dbReference>
<evidence type="ECO:0000259" key="11">
    <source>
        <dbReference type="SMART" id="SM01382"/>
    </source>
</evidence>
<feature type="compositionally biased region" description="Basic and acidic residues" evidence="10">
    <location>
        <begin position="391"/>
        <end position="401"/>
    </location>
</feature>
<name>A0A2N9HNS6_FAGSY</name>
<dbReference type="GO" id="GO:0004523">
    <property type="term" value="F:RNA-DNA hybrid ribonuclease activity"/>
    <property type="evidence" value="ECO:0007669"/>
    <property type="project" value="InterPro"/>
</dbReference>
<evidence type="ECO:0000256" key="7">
    <source>
        <dbReference type="ARBA" id="ARBA00023180"/>
    </source>
</evidence>
<gene>
    <name evidence="12" type="ORF">FSB_LOCUS41794</name>
</gene>
<keyword evidence="6" id="KW-0689">Ribosomal protein</keyword>
<dbReference type="FunFam" id="2.30.30.30:FF:000047">
    <property type="entry name" value="60S ribosomal protein L2, mitochondrial"/>
    <property type="match status" value="1"/>
</dbReference>
<comment type="similarity">
    <text evidence="3">Belongs to the universal ribosomal protein uL2 family.</text>
</comment>
<dbReference type="GO" id="GO:0003676">
    <property type="term" value="F:nucleic acid binding"/>
    <property type="evidence" value="ECO:0007669"/>
    <property type="project" value="InterPro"/>
</dbReference>
<dbReference type="GO" id="GO:0010215">
    <property type="term" value="P:cellulose microfibril organization"/>
    <property type="evidence" value="ECO:0007669"/>
    <property type="project" value="InterPro"/>
</dbReference>
<dbReference type="PANTHER" id="PTHR31673:SF30">
    <property type="entry name" value="COBRA-LIKE PROTEIN 6"/>
    <property type="match status" value="1"/>
</dbReference>
<keyword evidence="8" id="KW-0687">Ribonucleoprotein</keyword>
<dbReference type="Gene3D" id="3.30.420.10">
    <property type="entry name" value="Ribonuclease H-like superfamily/Ribonuclease H"/>
    <property type="match status" value="1"/>
</dbReference>
<evidence type="ECO:0000256" key="10">
    <source>
        <dbReference type="SAM" id="MobiDB-lite"/>
    </source>
</evidence>
<dbReference type="Pfam" id="PF03947">
    <property type="entry name" value="Ribosomal_L2_C"/>
    <property type="match status" value="1"/>
</dbReference>
<dbReference type="Pfam" id="PF25079">
    <property type="entry name" value="COB_C"/>
    <property type="match status" value="1"/>
</dbReference>
<dbReference type="InterPro" id="IPR022669">
    <property type="entry name" value="Ribosomal_uL2_C"/>
</dbReference>
<evidence type="ECO:0000256" key="9">
    <source>
        <dbReference type="ARBA" id="ARBA00023288"/>
    </source>
</evidence>
<dbReference type="GO" id="GO:0005886">
    <property type="term" value="C:plasma membrane"/>
    <property type="evidence" value="ECO:0007669"/>
    <property type="project" value="UniProtKB-SubCell"/>
</dbReference>
<dbReference type="InterPro" id="IPR012337">
    <property type="entry name" value="RNaseH-like_sf"/>
</dbReference>
<accession>A0A2N9HNS6</accession>
<protein>
    <recommendedName>
        <fullName evidence="11">Large ribosomal subunit protein uL2 C-terminal domain-containing protein</fullName>
    </recommendedName>
</protein>
<dbReference type="InterPro" id="IPR006918">
    <property type="entry name" value="COBRA_pln"/>
</dbReference>
<dbReference type="InterPro" id="IPR014726">
    <property type="entry name" value="Ribosomal_uL2_dom3"/>
</dbReference>
<dbReference type="FunFam" id="4.10.950.10:FF:000001">
    <property type="entry name" value="50S ribosomal protein L2"/>
    <property type="match status" value="1"/>
</dbReference>
<dbReference type="GO" id="GO:0003735">
    <property type="term" value="F:structural constituent of ribosome"/>
    <property type="evidence" value="ECO:0007669"/>
    <property type="project" value="InterPro"/>
</dbReference>
<proteinExistence type="inferred from homology"/>
<dbReference type="InterPro" id="IPR014722">
    <property type="entry name" value="Rib_uL2_dom2"/>
</dbReference>
<dbReference type="CDD" id="cd06222">
    <property type="entry name" value="RNase_H_like"/>
    <property type="match status" value="1"/>
</dbReference>
<dbReference type="GO" id="GO:0052324">
    <property type="term" value="P:plant-type cell wall cellulose biosynthetic process"/>
    <property type="evidence" value="ECO:0007669"/>
    <property type="project" value="TreeGrafter"/>
</dbReference>
<dbReference type="GO" id="GO:0006412">
    <property type="term" value="P:translation"/>
    <property type="evidence" value="ECO:0007669"/>
    <property type="project" value="InterPro"/>
</dbReference>
<dbReference type="PROSITE" id="PS00467">
    <property type="entry name" value="RIBOSOMAL_L2"/>
    <property type="match status" value="1"/>
</dbReference>
<comment type="subcellular location">
    <subcellularLocation>
        <location evidence="1">Cell membrane</location>
        <topology evidence="1">Lipid-anchor</topology>
        <topology evidence="1">GPI-anchor</topology>
    </subcellularLocation>
</comment>
<comment type="similarity">
    <text evidence="2">Belongs to the COBRA family.</text>
</comment>
<keyword evidence="5" id="KW-0732">Signal</keyword>
<evidence type="ECO:0000256" key="2">
    <source>
        <dbReference type="ARBA" id="ARBA00005507"/>
    </source>
</evidence>
<dbReference type="Gene3D" id="2.30.30.30">
    <property type="match status" value="1"/>
</dbReference>
<reference evidence="12" key="1">
    <citation type="submission" date="2018-02" db="EMBL/GenBank/DDBJ databases">
        <authorList>
            <person name="Cohen D.B."/>
            <person name="Kent A.D."/>
        </authorList>
    </citation>
    <scope>NUCLEOTIDE SEQUENCE</scope>
</reference>
<dbReference type="SUPFAM" id="SSF53098">
    <property type="entry name" value="Ribonuclease H-like"/>
    <property type="match status" value="1"/>
</dbReference>
<evidence type="ECO:0000256" key="4">
    <source>
        <dbReference type="ARBA" id="ARBA00022622"/>
    </source>
</evidence>
<evidence type="ECO:0000256" key="5">
    <source>
        <dbReference type="ARBA" id="ARBA00022729"/>
    </source>
</evidence>
<keyword evidence="4" id="KW-0472">Membrane</keyword>
<dbReference type="GO" id="GO:0098552">
    <property type="term" value="C:side of membrane"/>
    <property type="evidence" value="ECO:0007669"/>
    <property type="project" value="UniProtKB-KW"/>
</dbReference>
<evidence type="ECO:0000256" key="6">
    <source>
        <dbReference type="ARBA" id="ARBA00022980"/>
    </source>
</evidence>
<organism evidence="12">
    <name type="scientific">Fagus sylvatica</name>
    <name type="common">Beechnut</name>
    <dbReference type="NCBI Taxonomy" id="28930"/>
    <lineage>
        <taxon>Eukaryota</taxon>
        <taxon>Viridiplantae</taxon>
        <taxon>Streptophyta</taxon>
        <taxon>Embryophyta</taxon>
        <taxon>Tracheophyta</taxon>
        <taxon>Spermatophyta</taxon>
        <taxon>Magnoliopsida</taxon>
        <taxon>eudicotyledons</taxon>
        <taxon>Gunneridae</taxon>
        <taxon>Pentapetalae</taxon>
        <taxon>rosids</taxon>
        <taxon>fabids</taxon>
        <taxon>Fagales</taxon>
        <taxon>Fagaceae</taxon>
        <taxon>Fagus</taxon>
    </lineage>
</organism>
<sequence>MFVVNEDIDVVKLVVDPPIPFSASGMVIQNLELATVQIALTLEAIWKFRNQLVHQSKLENPFVSIKALECRIMEHVQCLWSKTNLVNTKALNWCPPPCGILKINVDAAILIDSAMIAVIARNESGLIVKAWVKQVNTVDPLVAEATAILWAVQIAKVENWDAVCFESDSKLVVECLQSLVSFWSIAGICENVKYLAADFRSEVILTCRSAKAEIKDLNPKVLSSMAVRRASSTFFNNLNLLNSTIRQSLHNTVAAHRNFSSDGVGIHSLRDSMMSQMVHVDINSQIGSCMPLAAMRIGTMIHNIEVNPGQGGKLVRAAGTCAKILKEPTASRYCLIRLPSGAEKLIDSRCRATIGTVSNPSHGARKLRKAGHSRWLGRRPVVRGVAMNPVDHPHGGGEGRSKSSGNHGRCSLTPWGKPYGYDPLDPHANITITWDLLLVNDPTYDVRVSLYNFQLFRHVEWPGWKLSWKWKGDEAIWDVWGAEATEQGNCSRFKSGGVLPHCCEKQPVIVDLMPGANYNKQVSNCCKGGVLSSMTQDHTMYVAAFRMNVNKATINNTNNSFMPLDFNLGVPGYTCGDPFQVPPSKRKEVGGRRWIQALGKYSIAVFKETFGTLQDETPPLLEPPHANDEEPQPLVRCSNHMCPIRVHWHVKESYREYWRVKITITNLNFVKNYSQWNLVVLHPNLRNVTRVFSFNYQPLNPYGNINDTGMFWGIQHYNDMLLQSGPSGNVQTEMLLSKDPGIFTFREGWTFPRRISFNGEECVMPPPDEYPRLPNSGHSVTERSFLIFFSLFLLIVVL</sequence>
<feature type="region of interest" description="Disordered" evidence="10">
    <location>
        <begin position="386"/>
        <end position="408"/>
    </location>
</feature>
<dbReference type="InterPro" id="IPR008991">
    <property type="entry name" value="Translation_prot_SH3-like_sf"/>
</dbReference>
<dbReference type="InterPro" id="IPR044730">
    <property type="entry name" value="RNase_H-like_dom_plant"/>
</dbReference>
<dbReference type="SUPFAM" id="SSF50104">
    <property type="entry name" value="Translation proteins SH3-like domain"/>
    <property type="match status" value="1"/>
</dbReference>
<evidence type="ECO:0000256" key="3">
    <source>
        <dbReference type="ARBA" id="ARBA00005636"/>
    </source>
</evidence>